<dbReference type="Proteomes" id="UP000250043">
    <property type="component" value="Unassembled WGS sequence"/>
</dbReference>
<dbReference type="SUPFAM" id="SSF88723">
    <property type="entry name" value="PIN domain-like"/>
    <property type="match status" value="1"/>
</dbReference>
<feature type="region of interest" description="Disordered" evidence="2">
    <location>
        <begin position="554"/>
        <end position="592"/>
    </location>
</feature>
<dbReference type="OrthoDB" id="25987at2759"/>
<gene>
    <name evidence="3" type="ORF">OBBRIDRAFT_795641</name>
</gene>
<dbReference type="AlphaFoldDB" id="A0A8E2AU12"/>
<reference evidence="3 4" key="1">
    <citation type="submission" date="2016-07" db="EMBL/GenBank/DDBJ databases">
        <title>Draft genome of the white-rot fungus Obba rivulosa 3A-2.</title>
        <authorList>
            <consortium name="DOE Joint Genome Institute"/>
            <person name="Miettinen O."/>
            <person name="Riley R."/>
            <person name="Acob R."/>
            <person name="Barry K."/>
            <person name="Cullen D."/>
            <person name="De Vries R."/>
            <person name="Hainaut M."/>
            <person name="Hatakka A."/>
            <person name="Henrissat B."/>
            <person name="Hilden K."/>
            <person name="Kuo R."/>
            <person name="Labutti K."/>
            <person name="Lipzen A."/>
            <person name="Makela M.R."/>
            <person name="Sandor L."/>
            <person name="Spatafora J.W."/>
            <person name="Grigoriev I.V."/>
            <person name="Hibbett D.S."/>
        </authorList>
    </citation>
    <scope>NUCLEOTIDE SEQUENCE [LARGE SCALE GENOMIC DNA]</scope>
    <source>
        <strain evidence="3 4">3A-2</strain>
    </source>
</reference>
<accession>A0A8E2AU12</accession>
<dbReference type="PANTHER" id="PTHR15665:SF1">
    <property type="entry name" value="PROTEIN ASTEROID HOMOLOG 1"/>
    <property type="match status" value="1"/>
</dbReference>
<sequence>MGIHGLTTYLRENKRALARTLVFQAPKGLGEVKRTPVVVDGWSFIYEILARADLPWVYGGEYDTFSAVIVQTVDALIDAGINLYFVFDGPYPSLKFPTLISRMTQTGIQGGLLFFRTSAAARSTPRFLHEMALLPPLVYDVCVRALQALISDPSLRYTGRLEIHFADEEGDPFAVALAGRLGAYVLGRDSDFVVLNTEGYKGYIPLEEVVWTGISGPTSPDASIYSSLSKDVDGDEDEDGFRRVRKPKARKRAEVDRRLGSGIIPPDSTDDTLSDLTLTCEVYTPAALADHLELPASVLPLLGALVGNDYTGASEDTSPSGSPQRSSSRKGRLQHLFFERRLTLQERITHVASTLRSILAETIASSTPTIGKRRRRRQIGSVMELIDAAVTALLIRPPDTMASGEREAIVDRIVEATLQYALPRVEELDESVDESSIGTTEDGSTLWASDVCVLHTPESCPLYAYLYRRTSSDAQPPSADYDDFAEPDDPEAHIRALYISAYRRGALNPRILNAVNTASSWPRLFLEDPDKESVSRSIGRPIREWGYALLGAGVQPPEAEQESEGAEGEDEDKDDDDDELVDVQESDEDEDFLAPLRGALQRLDVNANGDHMQPLPSVVSAVDAAKPPAPKVIVEYVRRGTRLAAEEVLVPSLSDMSSKFSYTSTQPMPPVQLLPEEDRITYFLRALESDVAPVRALPPEMLMAVLAVRWVVRSLWLRARENASSKERVKERWTREEARAFLSAFTASAASTGRLDTSVANVEELPTIPVEDRNVQLMAQINAAIEEIDGFAQILLLTDRVPNPISRFSGKRFHGYLTGVLQGAGERLPPAVWEACLYGQEEAFAEPVKSRRKERKAAAPSPLSPAKRGGTRGAVQKGLYDLLGDATI</sequence>
<dbReference type="PANTHER" id="PTHR15665">
    <property type="entry name" value="ASTEROID PROTEIN"/>
    <property type="match status" value="1"/>
</dbReference>
<dbReference type="InterPro" id="IPR026832">
    <property type="entry name" value="Asteroid"/>
</dbReference>
<comment type="similarity">
    <text evidence="1">Belongs to the asteroid family.</text>
</comment>
<name>A0A8E2AU12_9APHY</name>
<protein>
    <submittedName>
        <fullName evidence="3">PIN domain-like protein</fullName>
    </submittedName>
</protein>
<feature type="compositionally biased region" description="Acidic residues" evidence="2">
    <location>
        <begin position="559"/>
        <end position="592"/>
    </location>
</feature>
<feature type="region of interest" description="Disordered" evidence="2">
    <location>
        <begin position="312"/>
        <end position="331"/>
    </location>
</feature>
<evidence type="ECO:0000256" key="1">
    <source>
        <dbReference type="ARBA" id="ARBA00007398"/>
    </source>
</evidence>
<proteinExistence type="inferred from homology"/>
<feature type="region of interest" description="Disordered" evidence="2">
    <location>
        <begin position="848"/>
        <end position="872"/>
    </location>
</feature>
<dbReference type="EMBL" id="KV722465">
    <property type="protein sequence ID" value="OCH88004.1"/>
    <property type="molecule type" value="Genomic_DNA"/>
</dbReference>
<evidence type="ECO:0000256" key="2">
    <source>
        <dbReference type="SAM" id="MobiDB-lite"/>
    </source>
</evidence>
<evidence type="ECO:0000313" key="3">
    <source>
        <dbReference type="EMBL" id="OCH88004.1"/>
    </source>
</evidence>
<dbReference type="InterPro" id="IPR029060">
    <property type="entry name" value="PIN-like_dom_sf"/>
</dbReference>
<evidence type="ECO:0000313" key="4">
    <source>
        <dbReference type="Proteomes" id="UP000250043"/>
    </source>
</evidence>
<organism evidence="3 4">
    <name type="scientific">Obba rivulosa</name>
    <dbReference type="NCBI Taxonomy" id="1052685"/>
    <lineage>
        <taxon>Eukaryota</taxon>
        <taxon>Fungi</taxon>
        <taxon>Dikarya</taxon>
        <taxon>Basidiomycota</taxon>
        <taxon>Agaricomycotina</taxon>
        <taxon>Agaricomycetes</taxon>
        <taxon>Polyporales</taxon>
        <taxon>Gelatoporiaceae</taxon>
        <taxon>Obba</taxon>
    </lineage>
</organism>
<dbReference type="Gene3D" id="3.40.50.1010">
    <property type="entry name" value="5'-nuclease"/>
    <property type="match status" value="1"/>
</dbReference>
<keyword evidence="4" id="KW-1185">Reference proteome</keyword>